<feature type="transmembrane region" description="Helical" evidence="1">
    <location>
        <begin position="131"/>
        <end position="150"/>
    </location>
</feature>
<dbReference type="InterPro" id="IPR008523">
    <property type="entry name" value="DUF805"/>
</dbReference>
<dbReference type="PANTHER" id="PTHR34980">
    <property type="entry name" value="INNER MEMBRANE PROTEIN-RELATED-RELATED"/>
    <property type="match status" value="1"/>
</dbReference>
<keyword evidence="1" id="KW-0812">Transmembrane</keyword>
<dbReference type="PANTHER" id="PTHR34980:SF2">
    <property type="entry name" value="INNER MEMBRANE PROTEIN YHAH-RELATED"/>
    <property type="match status" value="1"/>
</dbReference>
<accession>A0A380TLY2</accession>
<evidence type="ECO:0000313" key="2">
    <source>
        <dbReference type="EMBL" id="SUT87939.1"/>
    </source>
</evidence>
<proteinExistence type="predicted"/>
<dbReference type="Pfam" id="PF05656">
    <property type="entry name" value="DUF805"/>
    <property type="match status" value="1"/>
</dbReference>
<reference evidence="2 3" key="1">
    <citation type="submission" date="2018-06" db="EMBL/GenBank/DDBJ databases">
        <authorList>
            <consortium name="Pathogen Informatics"/>
            <person name="Doyle S."/>
        </authorList>
    </citation>
    <scope>NUCLEOTIDE SEQUENCE [LARGE SCALE GENOMIC DNA]</scope>
    <source>
        <strain evidence="2 3">NCTC10801</strain>
    </source>
</reference>
<keyword evidence="3" id="KW-1185">Reference proteome</keyword>
<dbReference type="EMBL" id="UFRQ01000003">
    <property type="protein sequence ID" value="SUT87939.1"/>
    <property type="molecule type" value="Genomic_DNA"/>
</dbReference>
<name>A0A380TLY2_9PAST</name>
<dbReference type="AlphaFoldDB" id="A0A380TLY2"/>
<dbReference type="OrthoDB" id="9812349at2"/>
<feature type="transmembrane region" description="Helical" evidence="1">
    <location>
        <begin position="55"/>
        <end position="76"/>
    </location>
</feature>
<feature type="transmembrane region" description="Helical" evidence="1">
    <location>
        <begin position="6"/>
        <end position="27"/>
    </location>
</feature>
<dbReference type="GO" id="GO:0005886">
    <property type="term" value="C:plasma membrane"/>
    <property type="evidence" value="ECO:0007669"/>
    <property type="project" value="TreeGrafter"/>
</dbReference>
<sequence>MHFSTFLFILVFIIIALFYFIGSVYVIKKHDGFRIFYNGLNKLLDYKGRASRLEYACICLLTMSLSIIFDALFSSLDNPPEFLLGVIDGLFILVTLSVRARRLHDLGYSGWLQAPIILIDMYSYSSEKFSYGGGITLAFIMVGFDLFLMFKEGQNTANKYGEKPNTLATS</sequence>
<keyword evidence="1" id="KW-1133">Transmembrane helix</keyword>
<dbReference type="Proteomes" id="UP000254649">
    <property type="component" value="Unassembled WGS sequence"/>
</dbReference>
<gene>
    <name evidence="2" type="ORF">NCTC10801_00278</name>
</gene>
<protein>
    <submittedName>
        <fullName evidence="2">Membrane protein</fullName>
    </submittedName>
</protein>
<evidence type="ECO:0000256" key="1">
    <source>
        <dbReference type="SAM" id="Phobius"/>
    </source>
</evidence>
<evidence type="ECO:0000313" key="3">
    <source>
        <dbReference type="Proteomes" id="UP000254649"/>
    </source>
</evidence>
<keyword evidence="1" id="KW-0472">Membrane</keyword>
<organism evidence="2 3">
    <name type="scientific">[Actinobacillus] rossii</name>
    <dbReference type="NCBI Taxonomy" id="123820"/>
    <lineage>
        <taxon>Bacteria</taxon>
        <taxon>Pseudomonadati</taxon>
        <taxon>Pseudomonadota</taxon>
        <taxon>Gammaproteobacteria</taxon>
        <taxon>Pasteurellales</taxon>
        <taxon>Pasteurellaceae</taxon>
    </lineage>
</organism>